<feature type="chain" id="PRO_5046241268" evidence="1">
    <location>
        <begin position="24"/>
        <end position="174"/>
    </location>
</feature>
<dbReference type="Proteomes" id="UP001595539">
    <property type="component" value="Unassembled WGS sequence"/>
</dbReference>
<name>A0ABV7U6F4_9RHOB</name>
<organism evidence="2 3">
    <name type="scientific">Paracoccus angustae</name>
    <dbReference type="NCBI Taxonomy" id="1671480"/>
    <lineage>
        <taxon>Bacteria</taxon>
        <taxon>Pseudomonadati</taxon>
        <taxon>Pseudomonadota</taxon>
        <taxon>Alphaproteobacteria</taxon>
        <taxon>Rhodobacterales</taxon>
        <taxon>Paracoccaceae</taxon>
        <taxon>Paracoccus</taxon>
    </lineage>
</organism>
<comment type="caution">
    <text evidence="2">The sequence shown here is derived from an EMBL/GenBank/DDBJ whole genome shotgun (WGS) entry which is preliminary data.</text>
</comment>
<accession>A0ABV7U6F4</accession>
<evidence type="ECO:0000313" key="2">
    <source>
        <dbReference type="EMBL" id="MFC3630667.1"/>
    </source>
</evidence>
<keyword evidence="3" id="KW-1185">Reference proteome</keyword>
<evidence type="ECO:0000256" key="1">
    <source>
        <dbReference type="SAM" id="SignalP"/>
    </source>
</evidence>
<proteinExistence type="predicted"/>
<reference evidence="3" key="1">
    <citation type="journal article" date="2019" name="Int. J. Syst. Evol. Microbiol.">
        <title>The Global Catalogue of Microorganisms (GCM) 10K type strain sequencing project: providing services to taxonomists for standard genome sequencing and annotation.</title>
        <authorList>
            <consortium name="The Broad Institute Genomics Platform"/>
            <consortium name="The Broad Institute Genome Sequencing Center for Infectious Disease"/>
            <person name="Wu L."/>
            <person name="Ma J."/>
        </authorList>
    </citation>
    <scope>NUCLEOTIDE SEQUENCE [LARGE SCALE GENOMIC DNA]</scope>
    <source>
        <strain evidence="3">KCTC 42473</strain>
    </source>
</reference>
<dbReference type="EMBL" id="JBHRXY010000013">
    <property type="protein sequence ID" value="MFC3630667.1"/>
    <property type="molecule type" value="Genomic_DNA"/>
</dbReference>
<evidence type="ECO:0000313" key="3">
    <source>
        <dbReference type="Proteomes" id="UP001595539"/>
    </source>
</evidence>
<protein>
    <submittedName>
        <fullName evidence="2">Uncharacterized protein</fullName>
    </submittedName>
</protein>
<feature type="signal peptide" evidence="1">
    <location>
        <begin position="1"/>
        <end position="23"/>
    </location>
</feature>
<sequence length="174" mass="19721">MACVMRVQFGVMPVKGLSFTSIAAVLLASMPCTPSEARETFTNRELIYQFEEINDEVFVETTVYHDDSYIIVHEDFNRVCRNEIGLKYTTEYIPKHRIVSIELSQMNGRYGSYYRLGRNVEENNGHKERDSCSGKTSISPLGSTALVITGSNPAVAQRLITISWEATLDKRLDR</sequence>
<gene>
    <name evidence="2" type="ORF">ACFOM8_14555</name>
</gene>
<keyword evidence="1" id="KW-0732">Signal</keyword>